<comment type="caution">
    <text evidence="2">The sequence shown here is derived from an EMBL/GenBank/DDBJ whole genome shotgun (WGS) entry which is preliminary data.</text>
</comment>
<keyword evidence="3" id="KW-1185">Reference proteome</keyword>
<feature type="region of interest" description="Disordered" evidence="1">
    <location>
        <begin position="188"/>
        <end position="220"/>
    </location>
</feature>
<name>X6M2I2_RETFI</name>
<protein>
    <submittedName>
        <fullName evidence="2">Uncharacterized protein</fullName>
    </submittedName>
</protein>
<reference evidence="2 3" key="1">
    <citation type="journal article" date="2013" name="Curr. Biol.">
        <title>The Genome of the Foraminiferan Reticulomyxa filosa.</title>
        <authorList>
            <person name="Glockner G."/>
            <person name="Hulsmann N."/>
            <person name="Schleicher M."/>
            <person name="Noegel A.A."/>
            <person name="Eichinger L."/>
            <person name="Gallinger C."/>
            <person name="Pawlowski J."/>
            <person name="Sierra R."/>
            <person name="Euteneuer U."/>
            <person name="Pillet L."/>
            <person name="Moustafa A."/>
            <person name="Platzer M."/>
            <person name="Groth M."/>
            <person name="Szafranski K."/>
            <person name="Schliwa M."/>
        </authorList>
    </citation>
    <scope>NUCLEOTIDE SEQUENCE [LARGE SCALE GENOMIC DNA]</scope>
</reference>
<dbReference type="Proteomes" id="UP000023152">
    <property type="component" value="Unassembled WGS sequence"/>
</dbReference>
<feature type="compositionally biased region" description="Basic residues" evidence="1">
    <location>
        <begin position="1"/>
        <end position="10"/>
    </location>
</feature>
<sequence>MYACKTKRPKTYHDEELAKADSKSQESEEKKSKESKGSNRTRNPRIVRSMEKEPQDSDGLKNDESHHKWSRTQPVTAVATHMAMPSTSRNFPVSGSQSPNSPANYLFNLDHEVRMDSIYDLPAVATFDEANNARQRYREQFGSSGKAEDFVPRELKPPNTDEHNAIANVQVVSHKNGATPNLDLNARARSLDMKTARREKEKEKEKEKGKGKEEEKKTEITTNMTNATNVTNVTNVINVNEKVKTEVGLHSNGSEQQHKWKPGDIVDVIIREENNLVVQGVIRSWNPVTSWADIQVLPDKHHEHGGDTLRFVEVQDMHFTGLQLNDIAVLHFNNHVVGDRQYPPGFMLPFDQLREDKQFDDHTIDGWQNGTIPLPKPSTLFNGIKVLESVYFKQTNK</sequence>
<feature type="compositionally biased region" description="Basic and acidic residues" evidence="1">
    <location>
        <begin position="189"/>
        <end position="219"/>
    </location>
</feature>
<dbReference type="EMBL" id="ASPP01026396">
    <property type="protein sequence ID" value="ETO07190.1"/>
    <property type="molecule type" value="Genomic_DNA"/>
</dbReference>
<feature type="region of interest" description="Disordered" evidence="1">
    <location>
        <begin position="1"/>
        <end position="73"/>
    </location>
</feature>
<evidence type="ECO:0000313" key="2">
    <source>
        <dbReference type="EMBL" id="ETO07190.1"/>
    </source>
</evidence>
<organism evidence="2 3">
    <name type="scientific">Reticulomyxa filosa</name>
    <dbReference type="NCBI Taxonomy" id="46433"/>
    <lineage>
        <taxon>Eukaryota</taxon>
        <taxon>Sar</taxon>
        <taxon>Rhizaria</taxon>
        <taxon>Retaria</taxon>
        <taxon>Foraminifera</taxon>
        <taxon>Monothalamids</taxon>
        <taxon>Reticulomyxidae</taxon>
        <taxon>Reticulomyxa</taxon>
    </lineage>
</organism>
<evidence type="ECO:0000256" key="1">
    <source>
        <dbReference type="SAM" id="MobiDB-lite"/>
    </source>
</evidence>
<gene>
    <name evidence="2" type="ORF">RFI_30201</name>
</gene>
<proteinExistence type="predicted"/>
<feature type="compositionally biased region" description="Basic and acidic residues" evidence="1">
    <location>
        <begin position="48"/>
        <end position="67"/>
    </location>
</feature>
<dbReference type="AlphaFoldDB" id="X6M2I2"/>
<accession>X6M2I2</accession>
<feature type="compositionally biased region" description="Basic and acidic residues" evidence="1">
    <location>
        <begin position="11"/>
        <end position="37"/>
    </location>
</feature>
<evidence type="ECO:0000313" key="3">
    <source>
        <dbReference type="Proteomes" id="UP000023152"/>
    </source>
</evidence>